<protein>
    <submittedName>
        <fullName evidence="4">F-box/RNI-like/FBD-like domains-containing protein</fullName>
    </submittedName>
</protein>
<dbReference type="PANTHER" id="PTHR34223">
    <property type="entry name" value="OS11G0201299 PROTEIN"/>
    <property type="match status" value="1"/>
</dbReference>
<dbReference type="InterPro" id="IPR055411">
    <property type="entry name" value="LRR_FXL15/At3g58940/PEG3-like"/>
</dbReference>
<dbReference type="InterPro" id="IPR032675">
    <property type="entry name" value="LRR_dom_sf"/>
</dbReference>
<dbReference type="InterPro" id="IPR001810">
    <property type="entry name" value="F-box_dom"/>
</dbReference>
<dbReference type="Pfam" id="PF24758">
    <property type="entry name" value="LRR_At5g56370"/>
    <property type="match status" value="1"/>
</dbReference>
<evidence type="ECO:0000259" key="2">
    <source>
        <dbReference type="Pfam" id="PF24758"/>
    </source>
</evidence>
<dbReference type="InterPro" id="IPR053197">
    <property type="entry name" value="F-box_SCFL_complex_component"/>
</dbReference>
<evidence type="ECO:0000313" key="3">
    <source>
        <dbReference type="EMBL" id="KAJ4807497.1"/>
    </source>
</evidence>
<reference evidence="4" key="1">
    <citation type="submission" date="2022-08" db="EMBL/GenBank/DDBJ databases">
        <authorList>
            <person name="Marques A."/>
        </authorList>
    </citation>
    <scope>NUCLEOTIDE SEQUENCE</scope>
    <source>
        <strain evidence="4">RhyPub2mFocal</strain>
        <tissue evidence="4">Leaves</tissue>
    </source>
</reference>
<dbReference type="AlphaFoldDB" id="A0AAV8GXF1"/>
<keyword evidence="5" id="KW-1185">Reference proteome</keyword>
<dbReference type="InterPro" id="IPR036047">
    <property type="entry name" value="F-box-like_dom_sf"/>
</dbReference>
<feature type="domain" description="F-box" evidence="1">
    <location>
        <begin position="19"/>
        <end position="57"/>
    </location>
</feature>
<sequence>MKEGTKRGGEKVGIGIDRISSLSDDILIPILSLLSTKEAVQTCILSKRWSNVWAYVPVLKVAEYEFRTSKSNHGVYRDQSQIDCMDKFVRFVNGVLQNRKSLHLDTFNCFCSSINTQNHSLEWLGRVAALMPKVIVFYGNIPERLDLAESLFSCASLQKLKLDFSGFAKITIPESIYLPSLKVLELAHIELSDDLVKKLFSGCPTLESLVLCSCALTVCDLTSDVLKMLSIGYCWKTDKMRISCPGLVSLSIDYFSTKEEILLQNMASLATADIILHNYSHDLSILSGLSNATTLKLHGSLNSIVRLVKDIPNCRTFNNLKMLEIGEWDMTTNFELVACFLDNSPNLQNLNLQLGRCDHTPGQPSGPSQVDMRDVSFKLEYVECVKISGGNKVQPNILVNILRRHIKTIGHLLIL</sequence>
<dbReference type="SUPFAM" id="SSF81383">
    <property type="entry name" value="F-box domain"/>
    <property type="match status" value="1"/>
</dbReference>
<dbReference type="Proteomes" id="UP001140206">
    <property type="component" value="Chromosome 1"/>
</dbReference>
<dbReference type="Pfam" id="PF00646">
    <property type="entry name" value="F-box"/>
    <property type="match status" value="1"/>
</dbReference>
<gene>
    <name evidence="3" type="ORF">LUZ62_020063</name>
    <name evidence="4" type="ORF">LUZ62_020064</name>
</gene>
<dbReference type="CDD" id="cd22160">
    <property type="entry name" value="F-box_AtFBL13-like"/>
    <property type="match status" value="1"/>
</dbReference>
<accession>A0AAV8GXF1</accession>
<dbReference type="EMBL" id="JAMFTS010000001">
    <property type="protein sequence ID" value="KAJ4807497.1"/>
    <property type="molecule type" value="Genomic_DNA"/>
</dbReference>
<dbReference type="Gene3D" id="3.80.10.10">
    <property type="entry name" value="Ribonuclease Inhibitor"/>
    <property type="match status" value="1"/>
</dbReference>
<evidence type="ECO:0000313" key="4">
    <source>
        <dbReference type="EMBL" id="KAJ4807498.1"/>
    </source>
</evidence>
<dbReference type="PANTHER" id="PTHR34223:SF51">
    <property type="entry name" value="OS06G0556300 PROTEIN"/>
    <property type="match status" value="1"/>
</dbReference>
<evidence type="ECO:0000313" key="5">
    <source>
        <dbReference type="Proteomes" id="UP001140206"/>
    </source>
</evidence>
<organism evidence="4 5">
    <name type="scientific">Rhynchospora pubera</name>
    <dbReference type="NCBI Taxonomy" id="906938"/>
    <lineage>
        <taxon>Eukaryota</taxon>
        <taxon>Viridiplantae</taxon>
        <taxon>Streptophyta</taxon>
        <taxon>Embryophyta</taxon>
        <taxon>Tracheophyta</taxon>
        <taxon>Spermatophyta</taxon>
        <taxon>Magnoliopsida</taxon>
        <taxon>Liliopsida</taxon>
        <taxon>Poales</taxon>
        <taxon>Cyperaceae</taxon>
        <taxon>Cyperoideae</taxon>
        <taxon>Rhynchosporeae</taxon>
        <taxon>Rhynchospora</taxon>
    </lineage>
</organism>
<proteinExistence type="predicted"/>
<dbReference type="EMBL" id="JAMFTS010000001">
    <property type="protein sequence ID" value="KAJ4807498.1"/>
    <property type="molecule type" value="Genomic_DNA"/>
</dbReference>
<dbReference type="InterPro" id="IPR053781">
    <property type="entry name" value="F-box_AtFBL13-like"/>
</dbReference>
<feature type="domain" description="F-box/LRR-repeat protein 15/At3g58940/PEG3-like LRR" evidence="2">
    <location>
        <begin position="135"/>
        <end position="247"/>
    </location>
</feature>
<dbReference type="SUPFAM" id="SSF52058">
    <property type="entry name" value="L domain-like"/>
    <property type="match status" value="1"/>
</dbReference>
<evidence type="ECO:0000259" key="1">
    <source>
        <dbReference type="Pfam" id="PF00646"/>
    </source>
</evidence>
<comment type="caution">
    <text evidence="4">The sequence shown here is derived from an EMBL/GenBank/DDBJ whole genome shotgun (WGS) entry which is preliminary data.</text>
</comment>
<name>A0AAV8GXF1_9POAL</name>